<accession>A0AAE0FTD9</accession>
<dbReference type="Proteomes" id="UP001190700">
    <property type="component" value="Unassembled WGS sequence"/>
</dbReference>
<comment type="caution">
    <text evidence="1">The sequence shown here is derived from an EMBL/GenBank/DDBJ whole genome shotgun (WGS) entry which is preliminary data.</text>
</comment>
<gene>
    <name evidence="1" type="ORF">CYMTET_25686</name>
</gene>
<reference evidence="1 2" key="1">
    <citation type="journal article" date="2015" name="Genome Biol. Evol.">
        <title>Comparative Genomics of a Bacterivorous Green Alga Reveals Evolutionary Causalities and Consequences of Phago-Mixotrophic Mode of Nutrition.</title>
        <authorList>
            <person name="Burns J.A."/>
            <person name="Paasch A."/>
            <person name="Narechania A."/>
            <person name="Kim E."/>
        </authorList>
    </citation>
    <scope>NUCLEOTIDE SEQUENCE [LARGE SCALE GENOMIC DNA]</scope>
    <source>
        <strain evidence="1 2">PLY_AMNH</strain>
    </source>
</reference>
<dbReference type="AlphaFoldDB" id="A0AAE0FTD9"/>
<sequence length="252" mass="27896">MRDIVCTDGSPTVLFSRWCRGDAVGVCLHGFTADKTDQLDAGDSDDDCWTLSRLSRALRSSSASASFLPNMYPNDSITLFGNAAALASAKRLMLDDQRHADDLNTIQLWTREWYACNVKAGVANGFSAAKLTETTEEQTAIVGLTSIILDLKKQVKRLSDRMDSKKGFTPRAAKPHMTGWRFVRRTGLWHKSSRLRGGNWSQTEHKKRVAFHKGSGAFITLCGNHTCALTEARHWHRNCPNGGNKSGILLVI</sequence>
<evidence type="ECO:0000313" key="1">
    <source>
        <dbReference type="EMBL" id="KAK3265649.1"/>
    </source>
</evidence>
<keyword evidence="2" id="KW-1185">Reference proteome</keyword>
<organism evidence="1 2">
    <name type="scientific">Cymbomonas tetramitiformis</name>
    <dbReference type="NCBI Taxonomy" id="36881"/>
    <lineage>
        <taxon>Eukaryota</taxon>
        <taxon>Viridiplantae</taxon>
        <taxon>Chlorophyta</taxon>
        <taxon>Pyramimonadophyceae</taxon>
        <taxon>Pyramimonadales</taxon>
        <taxon>Pyramimonadaceae</taxon>
        <taxon>Cymbomonas</taxon>
    </lineage>
</organism>
<proteinExistence type="predicted"/>
<dbReference type="EMBL" id="LGRX02013769">
    <property type="protein sequence ID" value="KAK3265649.1"/>
    <property type="molecule type" value="Genomic_DNA"/>
</dbReference>
<evidence type="ECO:0000313" key="2">
    <source>
        <dbReference type="Proteomes" id="UP001190700"/>
    </source>
</evidence>
<protein>
    <submittedName>
        <fullName evidence="1">Uncharacterized protein</fullName>
    </submittedName>
</protein>
<name>A0AAE0FTD9_9CHLO</name>